<keyword evidence="3" id="KW-0645">Protease</keyword>
<dbReference type="NCBIfam" id="TIGR01887">
    <property type="entry name" value="dipeptidaselike"/>
    <property type="match status" value="1"/>
</dbReference>
<evidence type="ECO:0000313" key="10">
    <source>
        <dbReference type="EMBL" id="TCT19926.1"/>
    </source>
</evidence>
<name>A0A4R3MWM8_9BACI</name>
<dbReference type="PANTHER" id="PTHR43808">
    <property type="entry name" value="ACETYLORNITHINE DEACETYLASE"/>
    <property type="match status" value="1"/>
</dbReference>
<dbReference type="InterPro" id="IPR002933">
    <property type="entry name" value="Peptidase_M20"/>
</dbReference>
<dbReference type="InterPro" id="IPR050072">
    <property type="entry name" value="Peptidase_M20A"/>
</dbReference>
<reference evidence="10 11" key="1">
    <citation type="submission" date="2019-03" db="EMBL/GenBank/DDBJ databases">
        <title>Genomic Encyclopedia of Type Strains, Phase IV (KMG-IV): sequencing the most valuable type-strain genomes for metagenomic binning, comparative biology and taxonomic classification.</title>
        <authorList>
            <person name="Goeker M."/>
        </authorList>
    </citation>
    <scope>NUCLEOTIDE SEQUENCE [LARGE SCALE GENOMIC DNA]</scope>
    <source>
        <strain evidence="10 11">DSM 25894</strain>
    </source>
</reference>
<evidence type="ECO:0000256" key="4">
    <source>
        <dbReference type="ARBA" id="ARBA00022723"/>
    </source>
</evidence>
<dbReference type="AlphaFoldDB" id="A0A4R3MWM8"/>
<dbReference type="InterPro" id="IPR010964">
    <property type="entry name" value="M20A_pepV-rel"/>
</dbReference>
<evidence type="ECO:0000259" key="9">
    <source>
        <dbReference type="Pfam" id="PF07687"/>
    </source>
</evidence>
<comment type="cofactor">
    <cofactor evidence="1">
        <name>Zn(2+)</name>
        <dbReference type="ChEBI" id="CHEBI:29105"/>
    </cofactor>
</comment>
<accession>A0A4R3MWM8</accession>
<dbReference type="InterPro" id="IPR001261">
    <property type="entry name" value="ArgE/DapE_CS"/>
</dbReference>
<keyword evidence="8" id="KW-0482">Metalloprotease</keyword>
<evidence type="ECO:0000313" key="11">
    <source>
        <dbReference type="Proteomes" id="UP000294650"/>
    </source>
</evidence>
<dbReference type="InterPro" id="IPR036264">
    <property type="entry name" value="Bact_exopeptidase_dim_dom"/>
</dbReference>
<dbReference type="Pfam" id="PF01546">
    <property type="entry name" value="Peptidase_M20"/>
    <property type="match status" value="1"/>
</dbReference>
<dbReference type="GO" id="GO:0008777">
    <property type="term" value="F:acetylornithine deacetylase activity"/>
    <property type="evidence" value="ECO:0007669"/>
    <property type="project" value="TreeGrafter"/>
</dbReference>
<keyword evidence="5" id="KW-0378">Hydrolase</keyword>
<dbReference type="SUPFAM" id="SSF55031">
    <property type="entry name" value="Bacterial exopeptidase dimerisation domain"/>
    <property type="match status" value="1"/>
</dbReference>
<dbReference type="GO" id="GO:0008237">
    <property type="term" value="F:metallopeptidase activity"/>
    <property type="evidence" value="ECO:0007669"/>
    <property type="project" value="UniProtKB-KW"/>
</dbReference>
<dbReference type="GO" id="GO:0006526">
    <property type="term" value="P:L-arginine biosynthetic process"/>
    <property type="evidence" value="ECO:0007669"/>
    <property type="project" value="TreeGrafter"/>
</dbReference>
<dbReference type="SUPFAM" id="SSF53187">
    <property type="entry name" value="Zn-dependent exopeptidases"/>
    <property type="match status" value="1"/>
</dbReference>
<dbReference type="Proteomes" id="UP000294650">
    <property type="component" value="Unassembled WGS sequence"/>
</dbReference>
<dbReference type="Gene3D" id="3.40.630.10">
    <property type="entry name" value="Zn peptidases"/>
    <property type="match status" value="1"/>
</dbReference>
<dbReference type="Pfam" id="PF07687">
    <property type="entry name" value="M20_dimer"/>
    <property type="match status" value="1"/>
</dbReference>
<dbReference type="PROSITE" id="PS00758">
    <property type="entry name" value="ARGE_DAPE_CPG2_1"/>
    <property type="match status" value="1"/>
</dbReference>
<dbReference type="PANTHER" id="PTHR43808:SF31">
    <property type="entry name" value="N-ACETYL-L-CITRULLINE DEACETYLASE"/>
    <property type="match status" value="1"/>
</dbReference>
<keyword evidence="6" id="KW-0862">Zinc</keyword>
<dbReference type="GO" id="GO:0006508">
    <property type="term" value="P:proteolysis"/>
    <property type="evidence" value="ECO:0007669"/>
    <property type="project" value="UniProtKB-KW"/>
</dbReference>
<dbReference type="GO" id="GO:0016805">
    <property type="term" value="F:dipeptidase activity"/>
    <property type="evidence" value="ECO:0007669"/>
    <property type="project" value="UniProtKB-KW"/>
</dbReference>
<dbReference type="Gene3D" id="3.30.70.360">
    <property type="match status" value="2"/>
</dbReference>
<protein>
    <submittedName>
        <fullName evidence="10">Succinyl-diaminopimelate desuccinylase</fullName>
    </submittedName>
</protein>
<comment type="caution">
    <text evidence="10">The sequence shown here is derived from an EMBL/GenBank/DDBJ whole genome shotgun (WGS) entry which is preliminary data.</text>
</comment>
<dbReference type="NCBIfam" id="NF005591">
    <property type="entry name" value="PRK07318.1"/>
    <property type="match status" value="1"/>
</dbReference>
<evidence type="ECO:0000256" key="6">
    <source>
        <dbReference type="ARBA" id="ARBA00022833"/>
    </source>
</evidence>
<feature type="domain" description="Peptidase M20 dimerisation" evidence="9">
    <location>
        <begin position="256"/>
        <end position="297"/>
    </location>
</feature>
<keyword evidence="11" id="KW-1185">Reference proteome</keyword>
<dbReference type="GO" id="GO:0008270">
    <property type="term" value="F:zinc ion binding"/>
    <property type="evidence" value="ECO:0007669"/>
    <property type="project" value="InterPro"/>
</dbReference>
<evidence type="ECO:0000256" key="3">
    <source>
        <dbReference type="ARBA" id="ARBA00022670"/>
    </source>
</evidence>
<evidence type="ECO:0000256" key="2">
    <source>
        <dbReference type="ARBA" id="ARBA00006247"/>
    </source>
</evidence>
<dbReference type="CDD" id="cd03888">
    <property type="entry name" value="M20_PepV"/>
    <property type="match status" value="1"/>
</dbReference>
<proteinExistence type="inferred from homology"/>
<keyword evidence="7" id="KW-0224">Dipeptidase</keyword>
<sequence>MLEPSVFLNRAEEMKEELLEKLMHILSIPSIYDPNTADNNAPFGKGIREALDYMLNIGKEEGFRVKNVGGYAGHIEWGEGEELVGILGHVDVVPPGSGWSDDPFRPYLKDEKLFARGVQDDKGPVLAAFFAMKMLKEMGIDPGKRIRLILGTDEERSWKCMDHYFKHEEMPDYGFSPDAEFPVIHAEKGLIDLAFHIPVPENEGNGNVQLLQLSGGDRLNMVPASAQAVLQTPKQDSVKRLFETYVTDRKIDGNIELVNSMEMKVICYGKTAHGSTPEQGKNAIMFLLEFLTGLDLSHPLKEKLKKIIGYFRSTSGKGLQIHSRDDVSGSLTLNTGTLRWEQKHMNIGVNIRYPVTIPIENWYPQILSVAELEGWSVNTIDHMEPLYVPQDDLLVKILLNTYENHTGQKAKPISIGGATYARVLKKGVAYGAMFPDRPDTAHQADEHMIIDDLVRSTAIYADALLQIIRHKI</sequence>
<evidence type="ECO:0000256" key="1">
    <source>
        <dbReference type="ARBA" id="ARBA00001947"/>
    </source>
</evidence>
<evidence type="ECO:0000256" key="7">
    <source>
        <dbReference type="ARBA" id="ARBA00022997"/>
    </source>
</evidence>
<dbReference type="EMBL" id="SMAN01000016">
    <property type="protein sequence ID" value="TCT19926.1"/>
    <property type="molecule type" value="Genomic_DNA"/>
</dbReference>
<comment type="similarity">
    <text evidence="2">Belongs to the peptidase M20A family.</text>
</comment>
<evidence type="ECO:0000256" key="5">
    <source>
        <dbReference type="ARBA" id="ARBA00022801"/>
    </source>
</evidence>
<keyword evidence="4" id="KW-0479">Metal-binding</keyword>
<dbReference type="InterPro" id="IPR011650">
    <property type="entry name" value="Peptidase_M20_dimer"/>
</dbReference>
<organism evidence="10 11">
    <name type="scientific">Melghiribacillus thermohalophilus</name>
    <dbReference type="NCBI Taxonomy" id="1324956"/>
    <lineage>
        <taxon>Bacteria</taxon>
        <taxon>Bacillati</taxon>
        <taxon>Bacillota</taxon>
        <taxon>Bacilli</taxon>
        <taxon>Bacillales</taxon>
        <taxon>Bacillaceae</taxon>
        <taxon>Melghiribacillus</taxon>
    </lineage>
</organism>
<evidence type="ECO:0000256" key="8">
    <source>
        <dbReference type="ARBA" id="ARBA00023049"/>
    </source>
</evidence>
<gene>
    <name evidence="10" type="ORF">EDD68_11655</name>
</gene>